<dbReference type="VEuPathDB" id="FungiDB:FOZG_10680"/>
<dbReference type="Proteomes" id="UP000030766">
    <property type="component" value="Unassembled WGS sequence"/>
</dbReference>
<dbReference type="EMBL" id="JH717902">
    <property type="protein sequence ID" value="EWZ36714.1"/>
    <property type="molecule type" value="Genomic_DNA"/>
</dbReference>
<protein>
    <submittedName>
        <fullName evidence="1">Uncharacterized protein</fullName>
    </submittedName>
</protein>
<proteinExistence type="predicted"/>
<gene>
    <name evidence="1" type="ORF">FOZG_10680</name>
</gene>
<sequence>MAMLAQRKEGKAAAQKEMTYKEIQEAIPKLLEIIEQKDIRLVTNTFNSTPEFIAYFQAAAIGPVPVILLDVAQSIKRIGTSIDAIKD</sequence>
<dbReference type="HOGENOM" id="CLU_167712_0_0_1"/>
<reference evidence="1" key="2">
    <citation type="submission" date="2012-06" db="EMBL/GenBank/DDBJ databases">
        <title>Annotation of the Genome Sequence of Fusarium oxysporum Fo47.</title>
        <authorList>
            <consortium name="The Broad Institute Genomics Platform"/>
            <person name="Ma L.-J."/>
            <person name="Corby-Kistler H."/>
            <person name="Broz K."/>
            <person name="Gale L.R."/>
            <person name="Jonkers W."/>
            <person name="O'Donnell K."/>
            <person name="Ploetz R."/>
            <person name="Steinberg C."/>
            <person name="Schwartz D.C."/>
            <person name="VanEtten H."/>
            <person name="Zhou S."/>
            <person name="Young S.K."/>
            <person name="Zeng Q."/>
            <person name="Gargeya S."/>
            <person name="Fitzgerald M."/>
            <person name="Abouelleil A."/>
            <person name="Alvarado L."/>
            <person name="Chapman S.B."/>
            <person name="Gainer-Dewar J."/>
            <person name="Goldberg J."/>
            <person name="Griggs A."/>
            <person name="Gujja S."/>
            <person name="Hansen M."/>
            <person name="Howarth C."/>
            <person name="Imamovic A."/>
            <person name="Ireland A."/>
            <person name="Larimer J."/>
            <person name="McCowan C."/>
            <person name="Murphy C."/>
            <person name="Pearson M."/>
            <person name="Poon T.W."/>
            <person name="Priest M."/>
            <person name="Roberts A."/>
            <person name="Saif S."/>
            <person name="Shea T."/>
            <person name="Sykes S."/>
            <person name="Wortman J."/>
            <person name="Nusbaum C."/>
            <person name="Birren B."/>
        </authorList>
    </citation>
    <scope>NUCLEOTIDE SEQUENCE</scope>
    <source>
        <strain evidence="1">Fo47</strain>
    </source>
</reference>
<accession>W9K1W2</accession>
<name>W9K1W2_FUSOX</name>
<dbReference type="AlphaFoldDB" id="W9K1W2"/>
<organism evidence="1">
    <name type="scientific">Fusarium oxysporum Fo47</name>
    <dbReference type="NCBI Taxonomy" id="660027"/>
    <lineage>
        <taxon>Eukaryota</taxon>
        <taxon>Fungi</taxon>
        <taxon>Dikarya</taxon>
        <taxon>Ascomycota</taxon>
        <taxon>Pezizomycotina</taxon>
        <taxon>Sordariomycetes</taxon>
        <taxon>Hypocreomycetidae</taxon>
        <taxon>Hypocreales</taxon>
        <taxon>Nectriaceae</taxon>
        <taxon>Fusarium</taxon>
        <taxon>Fusarium oxysporum species complex</taxon>
    </lineage>
</organism>
<evidence type="ECO:0000313" key="1">
    <source>
        <dbReference type="EMBL" id="EWZ36714.1"/>
    </source>
</evidence>
<reference evidence="1" key="1">
    <citation type="submission" date="2011-06" db="EMBL/GenBank/DDBJ databases">
        <title>The Genome Sequence of Fusarium oxysporum Fo47.</title>
        <authorList>
            <consortium name="The Broad Institute Genome Sequencing Platform"/>
            <person name="Ma L.-J."/>
            <person name="Gale L.R."/>
            <person name="Schwartz D.C."/>
            <person name="Zhou S."/>
            <person name="Corby-Kistler H."/>
            <person name="Young S.K."/>
            <person name="Zeng Q."/>
            <person name="Gargeya S."/>
            <person name="Fitzgerald M."/>
            <person name="Haas B."/>
            <person name="Abouelleil A."/>
            <person name="Alvarado L."/>
            <person name="Arachchi H.M."/>
            <person name="Berlin A."/>
            <person name="Brown A."/>
            <person name="Chapman S.B."/>
            <person name="Chen Z."/>
            <person name="Dunbar C."/>
            <person name="Freedman E."/>
            <person name="Gearin G."/>
            <person name="Gellesch M."/>
            <person name="Goldberg J."/>
            <person name="Griggs A."/>
            <person name="Gujja S."/>
            <person name="Heiman D."/>
            <person name="Howarth C."/>
            <person name="Larson L."/>
            <person name="Lui A."/>
            <person name="MacDonald P.J.P."/>
            <person name="Mehta T."/>
            <person name="Montmayeur A."/>
            <person name="Murphy C."/>
            <person name="Neiman D."/>
            <person name="Pearson M."/>
            <person name="Priest M."/>
            <person name="Roberts A."/>
            <person name="Saif S."/>
            <person name="Shea T."/>
            <person name="Shenoy N."/>
            <person name="Sisk P."/>
            <person name="Stolte C."/>
            <person name="Sykes S."/>
            <person name="Wortman J."/>
            <person name="Nusbaum C."/>
            <person name="Birren B."/>
        </authorList>
    </citation>
    <scope>NUCLEOTIDE SEQUENCE [LARGE SCALE GENOMIC DNA]</scope>
    <source>
        <strain evidence="1">Fo47</strain>
    </source>
</reference>